<evidence type="ECO:0000256" key="2">
    <source>
        <dbReference type="ARBA" id="ARBA00022803"/>
    </source>
</evidence>
<dbReference type="Proteomes" id="UP001465755">
    <property type="component" value="Unassembled WGS sequence"/>
</dbReference>
<dbReference type="PANTHER" id="PTHR15704:SF7">
    <property type="entry name" value="SUPERKILLER COMPLEX PROTEIN 3"/>
    <property type="match status" value="1"/>
</dbReference>
<keyword evidence="6" id="KW-1185">Reference proteome</keyword>
<comment type="caution">
    <text evidence="5">The sequence shown here is derived from an EMBL/GenBank/DDBJ whole genome shotgun (WGS) entry which is preliminary data.</text>
</comment>
<evidence type="ECO:0000313" key="6">
    <source>
        <dbReference type="Proteomes" id="UP001465755"/>
    </source>
</evidence>
<sequence>MAASLKTTLLDAKQNFDNEKYAECIEVLQTAPASHKKSYDYFLLSGKALFRTGRLDKSEQAYERACALKPDATAAWLGLVEVHQATGSHDKLAECYKKLVTLTADQPQEKAFEYHAGQAAALRDGQKLPEARVSLRQSLDAAAWDDEQRAMLLGQLIRVLEAEGRGCDKEVEELVRLRSFSLPECADVYDRHVRDRLQGVHALATGSPERASAREQILLQLHAALKVTGEAHTCICASPLEAVLALSEEGSLNNAQDDSSASGSSSGAEPLYAETAARLADAFPSSRWAGPAQAAVMYAQMSSSPTKPSTHAERLHLLEVLQKGSLTTVESPSTCILTALLQLQTNQASKGMATAAKGAQELQAADYPLSCQAVRRLNLLAAQSALLCGQLLAAERFAEASLGEGSPGRSSDQVARQAAAVLADVQAARGNLQEAKAAWLSILGDETATEHWVHGGLGAVLLKLQDMQMVQGRESSAARRAFQKALQLDARQRIAGEGMLSMLPRAEALKLALGRFTGSLKAYEKALALDPTRLHSLVQSGLLHLSLVSLQPALEALQAAQAVSPGYPPAVIGYGSALLAAARFSLHIGCPGTAAAQLEEATVHVRKAEQVAAETAEEQSSSEGICKSTAAQP</sequence>
<accession>A0AAW1PZP4</accession>
<proteinExistence type="predicted"/>
<dbReference type="GO" id="GO:0006401">
    <property type="term" value="P:RNA catabolic process"/>
    <property type="evidence" value="ECO:0007669"/>
    <property type="project" value="InterPro"/>
</dbReference>
<evidence type="ECO:0000256" key="3">
    <source>
        <dbReference type="PROSITE-ProRule" id="PRU00339"/>
    </source>
</evidence>
<organism evidence="5 6">
    <name type="scientific">Symbiochloris irregularis</name>
    <dbReference type="NCBI Taxonomy" id="706552"/>
    <lineage>
        <taxon>Eukaryota</taxon>
        <taxon>Viridiplantae</taxon>
        <taxon>Chlorophyta</taxon>
        <taxon>core chlorophytes</taxon>
        <taxon>Trebouxiophyceae</taxon>
        <taxon>Trebouxiales</taxon>
        <taxon>Trebouxiaceae</taxon>
        <taxon>Symbiochloris</taxon>
    </lineage>
</organism>
<protein>
    <submittedName>
        <fullName evidence="5">Uncharacterized protein</fullName>
    </submittedName>
</protein>
<dbReference type="AlphaFoldDB" id="A0AAW1PZP4"/>
<evidence type="ECO:0000256" key="4">
    <source>
        <dbReference type="SAM" id="MobiDB-lite"/>
    </source>
</evidence>
<gene>
    <name evidence="5" type="ORF">WJX73_010920</name>
</gene>
<evidence type="ECO:0000256" key="1">
    <source>
        <dbReference type="ARBA" id="ARBA00022737"/>
    </source>
</evidence>
<feature type="repeat" description="TPR" evidence="3">
    <location>
        <begin position="39"/>
        <end position="72"/>
    </location>
</feature>
<dbReference type="InterPro" id="IPR039226">
    <property type="entry name" value="Ski3/TTC37"/>
</dbReference>
<dbReference type="GO" id="GO:0055087">
    <property type="term" value="C:Ski complex"/>
    <property type="evidence" value="ECO:0007669"/>
    <property type="project" value="InterPro"/>
</dbReference>
<dbReference type="PANTHER" id="PTHR15704">
    <property type="entry name" value="SUPERKILLER 3 PROTEIN-RELATED"/>
    <property type="match status" value="1"/>
</dbReference>
<name>A0AAW1PZP4_9CHLO</name>
<dbReference type="InterPro" id="IPR011990">
    <property type="entry name" value="TPR-like_helical_dom_sf"/>
</dbReference>
<dbReference type="SMART" id="SM00028">
    <property type="entry name" value="TPR"/>
    <property type="match status" value="3"/>
</dbReference>
<evidence type="ECO:0000313" key="5">
    <source>
        <dbReference type="EMBL" id="KAK9813619.1"/>
    </source>
</evidence>
<dbReference type="Gene3D" id="1.25.40.10">
    <property type="entry name" value="Tetratricopeptide repeat domain"/>
    <property type="match status" value="2"/>
</dbReference>
<dbReference type="EMBL" id="JALJOQ010000004">
    <property type="protein sequence ID" value="KAK9813619.1"/>
    <property type="molecule type" value="Genomic_DNA"/>
</dbReference>
<dbReference type="PROSITE" id="PS50005">
    <property type="entry name" value="TPR"/>
    <property type="match status" value="1"/>
</dbReference>
<keyword evidence="2 3" id="KW-0802">TPR repeat</keyword>
<reference evidence="5 6" key="1">
    <citation type="journal article" date="2024" name="Nat. Commun.">
        <title>Phylogenomics reveals the evolutionary origins of lichenization in chlorophyte algae.</title>
        <authorList>
            <person name="Puginier C."/>
            <person name="Libourel C."/>
            <person name="Otte J."/>
            <person name="Skaloud P."/>
            <person name="Haon M."/>
            <person name="Grisel S."/>
            <person name="Petersen M."/>
            <person name="Berrin J.G."/>
            <person name="Delaux P.M."/>
            <person name="Dal Grande F."/>
            <person name="Keller J."/>
        </authorList>
    </citation>
    <scope>NUCLEOTIDE SEQUENCE [LARGE SCALE GENOMIC DNA]</scope>
    <source>
        <strain evidence="5 6">SAG 2036</strain>
    </source>
</reference>
<dbReference type="InterPro" id="IPR019734">
    <property type="entry name" value="TPR_rpt"/>
</dbReference>
<feature type="compositionally biased region" description="Low complexity" evidence="4">
    <location>
        <begin position="612"/>
        <end position="623"/>
    </location>
</feature>
<dbReference type="Pfam" id="PF13432">
    <property type="entry name" value="TPR_16"/>
    <property type="match status" value="2"/>
</dbReference>
<dbReference type="SUPFAM" id="SSF48452">
    <property type="entry name" value="TPR-like"/>
    <property type="match status" value="2"/>
</dbReference>
<keyword evidence="1" id="KW-0677">Repeat</keyword>
<feature type="region of interest" description="Disordered" evidence="4">
    <location>
        <begin position="612"/>
        <end position="633"/>
    </location>
</feature>